<keyword evidence="5 8" id="KW-0804">Transcription</keyword>
<sequence length="316" mass="35192">MQELLKKNSEPCGVGFPSQWTGAESFLDQSTLSNNLSLKMGYSTPHQQNTKQTGLQFQFQDQDSSSTQSTCQSYPEVASAGDSCKYLGNKFSVQSAHGTHEEGSVGSALPISTQDYAFASQPDHKQPYACIPLPYYHGLYAPYSYGSQTMLPHFQGMNITSTRVPLPPDITQGEAIYVNAKQYNAILRRRQYRAKLEAQNKLTKPRKPYLHESRHVHALKRARGPGGRFLNLKKIQETQHDGSNNEQDDMEATQCLENNHHGVNSIFGGRTCSDVTTVSNIDNYVHQQELKFSIYNPHAGGPASDDGFGGTHHMFR</sequence>
<evidence type="ECO:0000256" key="6">
    <source>
        <dbReference type="ARBA" id="ARBA00023242"/>
    </source>
</evidence>
<comment type="similarity">
    <text evidence="8">Belongs to the NFYA/HAP2 subunit family.</text>
</comment>
<reference evidence="10" key="1">
    <citation type="journal article" date="2023" name="bioRxiv">
        <title>Improved chromosome-level genome assembly for marigold (Tagetes erecta).</title>
        <authorList>
            <person name="Jiang F."/>
            <person name="Yuan L."/>
            <person name="Wang S."/>
            <person name="Wang H."/>
            <person name="Xu D."/>
            <person name="Wang A."/>
            <person name="Fan W."/>
        </authorList>
    </citation>
    <scope>NUCLEOTIDE SEQUENCE</scope>
    <source>
        <strain evidence="10">WSJ</strain>
        <tissue evidence="10">Leaf</tissue>
    </source>
</reference>
<dbReference type="Gene3D" id="6.10.250.2430">
    <property type="match status" value="1"/>
</dbReference>
<dbReference type="Pfam" id="PF02045">
    <property type="entry name" value="CBFB_NFYA"/>
    <property type="match status" value="1"/>
</dbReference>
<dbReference type="Proteomes" id="UP001229421">
    <property type="component" value="Unassembled WGS sequence"/>
</dbReference>
<keyword evidence="6 8" id="KW-0539">Nucleus</keyword>
<comment type="caution">
    <text evidence="10">The sequence shown here is derived from an EMBL/GenBank/DDBJ whole genome shotgun (WGS) entry which is preliminary data.</text>
</comment>
<dbReference type="InterPro" id="IPR018362">
    <property type="entry name" value="CCAAT-binding_factor_CS"/>
</dbReference>
<dbReference type="GO" id="GO:0003677">
    <property type="term" value="F:DNA binding"/>
    <property type="evidence" value="ECO:0007669"/>
    <property type="project" value="UniProtKB-KW"/>
</dbReference>
<feature type="region of interest" description="Disordered" evidence="9">
    <location>
        <begin position="297"/>
        <end position="316"/>
    </location>
</feature>
<accession>A0AAD8L9W9</accession>
<evidence type="ECO:0000256" key="9">
    <source>
        <dbReference type="SAM" id="MobiDB-lite"/>
    </source>
</evidence>
<evidence type="ECO:0000256" key="1">
    <source>
        <dbReference type="ARBA" id="ARBA00004123"/>
    </source>
</evidence>
<dbReference type="AlphaFoldDB" id="A0AAD8L9W9"/>
<comment type="subunit">
    <text evidence="7">Heterotrimeric transcription factor composed of three components, NF-YA, NF-YB and NF-YC. NF-YB and NF-YC must interact and dimerize for NF-YA association and DNA binding.</text>
</comment>
<dbReference type="EMBL" id="JAUHHV010000001">
    <property type="protein sequence ID" value="KAK1436899.1"/>
    <property type="molecule type" value="Genomic_DNA"/>
</dbReference>
<organism evidence="10 11">
    <name type="scientific">Tagetes erecta</name>
    <name type="common">African marigold</name>
    <dbReference type="NCBI Taxonomy" id="13708"/>
    <lineage>
        <taxon>Eukaryota</taxon>
        <taxon>Viridiplantae</taxon>
        <taxon>Streptophyta</taxon>
        <taxon>Embryophyta</taxon>
        <taxon>Tracheophyta</taxon>
        <taxon>Spermatophyta</taxon>
        <taxon>Magnoliopsida</taxon>
        <taxon>eudicotyledons</taxon>
        <taxon>Gunneridae</taxon>
        <taxon>Pentapetalae</taxon>
        <taxon>asterids</taxon>
        <taxon>campanulids</taxon>
        <taxon>Asterales</taxon>
        <taxon>Asteraceae</taxon>
        <taxon>Asteroideae</taxon>
        <taxon>Heliantheae alliance</taxon>
        <taxon>Tageteae</taxon>
        <taxon>Tagetes</taxon>
    </lineage>
</organism>
<dbReference type="SMART" id="SM00521">
    <property type="entry name" value="CBF"/>
    <property type="match status" value="1"/>
</dbReference>
<keyword evidence="11" id="KW-1185">Reference proteome</keyword>
<dbReference type="GO" id="GO:0003700">
    <property type="term" value="F:DNA-binding transcription factor activity"/>
    <property type="evidence" value="ECO:0007669"/>
    <property type="project" value="UniProtKB-UniRule"/>
</dbReference>
<evidence type="ECO:0000313" key="10">
    <source>
        <dbReference type="EMBL" id="KAK1436899.1"/>
    </source>
</evidence>
<dbReference type="InterPro" id="IPR001289">
    <property type="entry name" value="NFYA"/>
</dbReference>
<dbReference type="GO" id="GO:0016602">
    <property type="term" value="C:CCAAT-binding factor complex"/>
    <property type="evidence" value="ECO:0007669"/>
    <property type="project" value="InterPro"/>
</dbReference>
<dbReference type="PROSITE" id="PS51152">
    <property type="entry name" value="NFYA_HAP2_2"/>
    <property type="match status" value="1"/>
</dbReference>
<evidence type="ECO:0000256" key="7">
    <source>
        <dbReference type="ARBA" id="ARBA00025911"/>
    </source>
</evidence>
<keyword evidence="2 8" id="KW-0805">Transcription regulation</keyword>
<gene>
    <name evidence="10" type="ORF">QVD17_02683</name>
</gene>
<comment type="subcellular location">
    <subcellularLocation>
        <location evidence="1 8">Nucleus</location>
    </subcellularLocation>
</comment>
<protein>
    <recommendedName>
        <fullName evidence="8">Nuclear transcription factor Y subunit</fullName>
    </recommendedName>
</protein>
<evidence type="ECO:0000313" key="11">
    <source>
        <dbReference type="Proteomes" id="UP001229421"/>
    </source>
</evidence>
<dbReference type="PROSITE" id="PS00686">
    <property type="entry name" value="NFYA_HAP2_1"/>
    <property type="match status" value="1"/>
</dbReference>
<name>A0AAD8L9W9_TARER</name>
<dbReference type="PRINTS" id="PR00616">
    <property type="entry name" value="CCAATSUBUNTB"/>
</dbReference>
<keyword evidence="3 8" id="KW-0238">DNA-binding</keyword>
<proteinExistence type="inferred from homology"/>
<evidence type="ECO:0000256" key="2">
    <source>
        <dbReference type="ARBA" id="ARBA00023015"/>
    </source>
</evidence>
<comment type="function">
    <text evidence="8">Component of the sequence-specific heterotrimeric transcription factor (NF-Y) which specifically recognizes a 5'-CCAAT-3' box motif found in the promoters of its target genes.</text>
</comment>
<evidence type="ECO:0000256" key="4">
    <source>
        <dbReference type="ARBA" id="ARBA00023159"/>
    </source>
</evidence>
<keyword evidence="4" id="KW-0010">Activator</keyword>
<evidence type="ECO:0000256" key="8">
    <source>
        <dbReference type="RuleBase" id="RU367155"/>
    </source>
</evidence>
<evidence type="ECO:0000256" key="5">
    <source>
        <dbReference type="ARBA" id="ARBA00023163"/>
    </source>
</evidence>
<dbReference type="PANTHER" id="PTHR12632">
    <property type="entry name" value="TRANSCRIPTION FACTOR NF-Y ALPHA-RELATED"/>
    <property type="match status" value="1"/>
</dbReference>
<evidence type="ECO:0000256" key="3">
    <source>
        <dbReference type="ARBA" id="ARBA00023125"/>
    </source>
</evidence>